<proteinExistence type="predicted"/>
<evidence type="ECO:0000313" key="1">
    <source>
        <dbReference type="EMBL" id="OAV25922.1"/>
    </source>
</evidence>
<comment type="caution">
    <text evidence="1">The sequence shown here is derived from an EMBL/GenBank/DDBJ whole genome shotgun (WGS) entry which is preliminary data.</text>
</comment>
<reference evidence="1 2" key="1">
    <citation type="journal article" date="2016" name="Genome Biol. Evol.">
        <title>Comparative Genomic Analyses of the Moraxella catarrhalis Serosensitive and Seroresistant Lineages Demonstrate Their Independent Evolution.</title>
        <authorList>
            <person name="Earl J.P."/>
            <person name="de Vries S.P."/>
            <person name="Ahmed A."/>
            <person name="Powell E."/>
            <person name="Schultz M.P."/>
            <person name="Hermans P.W."/>
            <person name="Hill D.J."/>
            <person name="Zhou Z."/>
            <person name="Constantinidou C.I."/>
            <person name="Hu F.Z."/>
            <person name="Bootsma H.J."/>
            <person name="Ehrlich G.D."/>
        </authorList>
    </citation>
    <scope>NUCLEOTIDE SEQUENCE [LARGE SCALE GENOMIC DNA]</scope>
    <source>
        <strain evidence="1 2">F23</strain>
    </source>
</reference>
<name>A0AB36DPG5_MORCA</name>
<organism evidence="1 2">
    <name type="scientific">Moraxella catarrhalis</name>
    <name type="common">Branhamella catarrhalis</name>
    <dbReference type="NCBI Taxonomy" id="480"/>
    <lineage>
        <taxon>Bacteria</taxon>
        <taxon>Pseudomonadati</taxon>
        <taxon>Pseudomonadota</taxon>
        <taxon>Gammaproteobacteria</taxon>
        <taxon>Moraxellales</taxon>
        <taxon>Moraxellaceae</taxon>
        <taxon>Moraxella</taxon>
    </lineage>
</organism>
<dbReference type="AlphaFoldDB" id="A0AB36DPG5"/>
<evidence type="ECO:0000313" key="2">
    <source>
        <dbReference type="Proteomes" id="UP000078295"/>
    </source>
</evidence>
<sequence>MVWVGMVLAELDCEVRWLPQAVNAIMAVNDITMGKANCLVFLTECLTECTVINHLSGFN</sequence>
<dbReference type="Proteomes" id="UP000078295">
    <property type="component" value="Unassembled WGS sequence"/>
</dbReference>
<accession>A0AB36DPG5</accession>
<gene>
    <name evidence="1" type="ORF">AO370_0843</name>
</gene>
<dbReference type="EMBL" id="LXHQ01000026">
    <property type="protein sequence ID" value="OAV25922.1"/>
    <property type="molecule type" value="Genomic_DNA"/>
</dbReference>
<protein>
    <submittedName>
        <fullName evidence="1">Uncharacterized protein</fullName>
    </submittedName>
</protein>